<accession>A0A917A669</accession>
<evidence type="ECO:0000313" key="2">
    <source>
        <dbReference type="Proteomes" id="UP000612855"/>
    </source>
</evidence>
<keyword evidence="2" id="KW-1185">Reference proteome</keyword>
<dbReference type="Proteomes" id="UP000612855">
    <property type="component" value="Unassembled WGS sequence"/>
</dbReference>
<name>A0A917A669_9RHOB</name>
<protein>
    <submittedName>
        <fullName evidence="1">Uncharacterized protein</fullName>
    </submittedName>
</protein>
<gene>
    <name evidence="1" type="ORF">GCM10011360_17650</name>
</gene>
<sequence>MEHHTMNTKLYRIAVVGTKGGDRRYISGTADQVEISDRANALHWNKREASILARAFTEHFLEIGRTERFQIEAEA</sequence>
<evidence type="ECO:0000313" key="1">
    <source>
        <dbReference type="EMBL" id="GGE30030.1"/>
    </source>
</evidence>
<organism evidence="1 2">
    <name type="scientific">Primorskyibacter flagellatus</name>
    <dbReference type="NCBI Taxonomy" id="1387277"/>
    <lineage>
        <taxon>Bacteria</taxon>
        <taxon>Pseudomonadati</taxon>
        <taxon>Pseudomonadota</taxon>
        <taxon>Alphaproteobacteria</taxon>
        <taxon>Rhodobacterales</taxon>
        <taxon>Roseobacteraceae</taxon>
        <taxon>Primorskyibacter</taxon>
    </lineage>
</organism>
<comment type="caution">
    <text evidence="1">The sequence shown here is derived from an EMBL/GenBank/DDBJ whole genome shotgun (WGS) entry which is preliminary data.</text>
</comment>
<reference evidence="2" key="1">
    <citation type="journal article" date="2019" name="Int. J. Syst. Evol. Microbiol.">
        <title>The Global Catalogue of Microorganisms (GCM) 10K type strain sequencing project: providing services to taxonomists for standard genome sequencing and annotation.</title>
        <authorList>
            <consortium name="The Broad Institute Genomics Platform"/>
            <consortium name="The Broad Institute Genome Sequencing Center for Infectious Disease"/>
            <person name="Wu L."/>
            <person name="Ma J."/>
        </authorList>
    </citation>
    <scope>NUCLEOTIDE SEQUENCE [LARGE SCALE GENOMIC DNA]</scope>
    <source>
        <strain evidence="2">CGMCC 1.12664</strain>
    </source>
</reference>
<dbReference type="AlphaFoldDB" id="A0A917A669"/>
<dbReference type="EMBL" id="BMFJ01000001">
    <property type="protein sequence ID" value="GGE30030.1"/>
    <property type="molecule type" value="Genomic_DNA"/>
</dbReference>
<proteinExistence type="predicted"/>